<evidence type="ECO:0000313" key="1">
    <source>
        <dbReference type="EMBL" id="EAF3074411.1"/>
    </source>
</evidence>
<proteinExistence type="predicted"/>
<dbReference type="EMBL" id="AAAWLI010000002">
    <property type="protein sequence ID" value="EAF3074411.1"/>
    <property type="molecule type" value="Genomic_DNA"/>
</dbReference>
<evidence type="ECO:0000313" key="2">
    <source>
        <dbReference type="Proteomes" id="UP000724783"/>
    </source>
</evidence>
<reference evidence="1" key="1">
    <citation type="submission" date="2018-06" db="EMBL/GenBank/DDBJ databases">
        <authorList>
            <consortium name="GenomeTrakr: Next Generation Sequencing Network for Food Pathogen Tracability"/>
        </authorList>
    </citation>
    <scope>NUCLEOTIDE SEQUENCE</scope>
    <source>
        <strain evidence="1">2009L-1297/TB0440</strain>
    </source>
</reference>
<sequence length="129" mass="15357">MLNTVNGELKINDELIVHPEYQFDEFKNTKYYDGQDGIKIIYLEKIQKIDTYHYFVNLFFKEKQLYSVSLINCDQNISESNEIDRKTIHDKILSENGIQNNVSYNWGKIISEYDPRSNISSIDIFYNIR</sequence>
<gene>
    <name evidence="1" type="ORF">CS106_08135</name>
</gene>
<comment type="caution">
    <text evidence="1">The sequence shown here is derived from an EMBL/GenBank/DDBJ whole genome shotgun (WGS) entry which is preliminary data.</text>
</comment>
<dbReference type="AlphaFoldDB" id="A0A9P1YLB0"/>
<accession>A0A9P1YLB0</accession>
<name>A0A9P1YLB0_LISMN</name>
<organism evidence="1 2">
    <name type="scientific">Listeria monocytogenes serotype 1/2a</name>
    <dbReference type="NCBI Taxonomy" id="1906951"/>
    <lineage>
        <taxon>Bacteria</taxon>
        <taxon>Bacillati</taxon>
        <taxon>Bacillota</taxon>
        <taxon>Bacilli</taxon>
        <taxon>Bacillales</taxon>
        <taxon>Listeriaceae</taxon>
        <taxon>Listeria</taxon>
    </lineage>
</organism>
<dbReference type="Proteomes" id="UP000724783">
    <property type="component" value="Unassembled WGS sequence"/>
</dbReference>
<protein>
    <submittedName>
        <fullName evidence="1">Uncharacterized protein</fullName>
    </submittedName>
</protein>